<dbReference type="InterPro" id="IPR036396">
    <property type="entry name" value="Cyt_P450_sf"/>
</dbReference>
<sequence>MVMLSVHQDWQTLAREDILQFFGKNEPTFHGLNRLKIVTMILHKVLWLCTSLSLNARSPTEKVEVENLTLPIGVHVLLQIGLLHHEKFLLRSCLEAYL</sequence>
<evidence type="ECO:0000256" key="10">
    <source>
        <dbReference type="ARBA" id="ARBA00023136"/>
    </source>
</evidence>
<dbReference type="GO" id="GO:0046872">
    <property type="term" value="F:metal ion binding"/>
    <property type="evidence" value="ECO:0007669"/>
    <property type="project" value="UniProtKB-KW"/>
</dbReference>
<protein>
    <recommendedName>
        <fullName evidence="13">Transposase</fullName>
    </recommendedName>
</protein>
<name>A0ABD3SA04_9LAMI</name>
<evidence type="ECO:0000256" key="2">
    <source>
        <dbReference type="ARBA" id="ARBA00010617"/>
    </source>
</evidence>
<keyword evidence="3" id="KW-0349">Heme</keyword>
<dbReference type="Proteomes" id="UP001634393">
    <property type="component" value="Unassembled WGS sequence"/>
</dbReference>
<dbReference type="PANTHER" id="PTHR24282:SF273">
    <property type="entry name" value="CYTOCHROME P450 CYP72A219-LIKE"/>
    <property type="match status" value="1"/>
</dbReference>
<evidence type="ECO:0000256" key="3">
    <source>
        <dbReference type="ARBA" id="ARBA00022617"/>
    </source>
</evidence>
<dbReference type="PANTHER" id="PTHR24282">
    <property type="entry name" value="CYTOCHROME P450 FAMILY MEMBER"/>
    <property type="match status" value="1"/>
</dbReference>
<organism evidence="11 12">
    <name type="scientific">Penstemon smallii</name>
    <dbReference type="NCBI Taxonomy" id="265156"/>
    <lineage>
        <taxon>Eukaryota</taxon>
        <taxon>Viridiplantae</taxon>
        <taxon>Streptophyta</taxon>
        <taxon>Embryophyta</taxon>
        <taxon>Tracheophyta</taxon>
        <taxon>Spermatophyta</taxon>
        <taxon>Magnoliopsida</taxon>
        <taxon>eudicotyledons</taxon>
        <taxon>Gunneridae</taxon>
        <taxon>Pentapetalae</taxon>
        <taxon>asterids</taxon>
        <taxon>lamiids</taxon>
        <taxon>Lamiales</taxon>
        <taxon>Plantaginaceae</taxon>
        <taxon>Cheloneae</taxon>
        <taxon>Penstemon</taxon>
    </lineage>
</organism>
<dbReference type="GO" id="GO:0004497">
    <property type="term" value="F:monooxygenase activity"/>
    <property type="evidence" value="ECO:0007669"/>
    <property type="project" value="UniProtKB-KW"/>
</dbReference>
<reference evidence="11 12" key="1">
    <citation type="submission" date="2024-12" db="EMBL/GenBank/DDBJ databases">
        <title>The unique morphological basis and parallel evolutionary history of personate flowers in Penstemon.</title>
        <authorList>
            <person name="Depatie T.H."/>
            <person name="Wessinger C.A."/>
        </authorList>
    </citation>
    <scope>NUCLEOTIDE SEQUENCE [LARGE SCALE GENOMIC DNA]</scope>
    <source>
        <strain evidence="11">WTNN_2</strain>
        <tissue evidence="11">Leaf</tissue>
    </source>
</reference>
<evidence type="ECO:0000256" key="5">
    <source>
        <dbReference type="ARBA" id="ARBA00022723"/>
    </source>
</evidence>
<comment type="similarity">
    <text evidence="2">Belongs to the cytochrome P450 family.</text>
</comment>
<dbReference type="EMBL" id="JBJXBP010000007">
    <property type="protein sequence ID" value="KAL3821292.1"/>
    <property type="molecule type" value="Genomic_DNA"/>
</dbReference>
<dbReference type="InterPro" id="IPR050665">
    <property type="entry name" value="Cytochrome_P450_Monooxygen"/>
</dbReference>
<dbReference type="InterPro" id="IPR001128">
    <property type="entry name" value="Cyt_P450"/>
</dbReference>
<dbReference type="GO" id="GO:0016020">
    <property type="term" value="C:membrane"/>
    <property type="evidence" value="ECO:0007669"/>
    <property type="project" value="UniProtKB-SubCell"/>
</dbReference>
<evidence type="ECO:0000313" key="11">
    <source>
        <dbReference type="EMBL" id="KAL3821292.1"/>
    </source>
</evidence>
<evidence type="ECO:0008006" key="13">
    <source>
        <dbReference type="Google" id="ProtNLM"/>
    </source>
</evidence>
<evidence type="ECO:0000256" key="6">
    <source>
        <dbReference type="ARBA" id="ARBA00022989"/>
    </source>
</evidence>
<dbReference type="SUPFAM" id="SSF48264">
    <property type="entry name" value="Cytochrome P450"/>
    <property type="match status" value="1"/>
</dbReference>
<keyword evidence="8" id="KW-0408">Iron</keyword>
<dbReference type="AlphaFoldDB" id="A0ABD3SA04"/>
<gene>
    <name evidence="11" type="ORF">ACJIZ3_007197</name>
</gene>
<dbReference type="Gene3D" id="1.10.630.10">
    <property type="entry name" value="Cytochrome P450"/>
    <property type="match status" value="1"/>
</dbReference>
<evidence type="ECO:0000256" key="8">
    <source>
        <dbReference type="ARBA" id="ARBA00023004"/>
    </source>
</evidence>
<evidence type="ECO:0000256" key="7">
    <source>
        <dbReference type="ARBA" id="ARBA00023002"/>
    </source>
</evidence>
<comment type="caution">
    <text evidence="11">The sequence shown here is derived from an EMBL/GenBank/DDBJ whole genome shotgun (WGS) entry which is preliminary data.</text>
</comment>
<keyword evidence="6" id="KW-1133">Transmembrane helix</keyword>
<keyword evidence="4" id="KW-0812">Transmembrane</keyword>
<comment type="subcellular location">
    <subcellularLocation>
        <location evidence="1">Membrane</location>
    </subcellularLocation>
</comment>
<keyword evidence="10" id="KW-0472">Membrane</keyword>
<keyword evidence="7" id="KW-0560">Oxidoreductase</keyword>
<evidence type="ECO:0000313" key="12">
    <source>
        <dbReference type="Proteomes" id="UP001634393"/>
    </source>
</evidence>
<evidence type="ECO:0000256" key="9">
    <source>
        <dbReference type="ARBA" id="ARBA00023033"/>
    </source>
</evidence>
<evidence type="ECO:0000256" key="1">
    <source>
        <dbReference type="ARBA" id="ARBA00004370"/>
    </source>
</evidence>
<accession>A0ABD3SA04</accession>
<evidence type="ECO:0000256" key="4">
    <source>
        <dbReference type="ARBA" id="ARBA00022692"/>
    </source>
</evidence>
<keyword evidence="12" id="KW-1185">Reference proteome</keyword>
<dbReference type="Pfam" id="PF00067">
    <property type="entry name" value="p450"/>
    <property type="match status" value="1"/>
</dbReference>
<keyword evidence="5" id="KW-0479">Metal-binding</keyword>
<keyword evidence="9" id="KW-0503">Monooxygenase</keyword>
<proteinExistence type="inferred from homology"/>